<feature type="compositionally biased region" description="Polar residues" evidence="1">
    <location>
        <begin position="34"/>
        <end position="44"/>
    </location>
</feature>
<feature type="region of interest" description="Disordered" evidence="1">
    <location>
        <begin position="33"/>
        <end position="57"/>
    </location>
</feature>
<feature type="region of interest" description="Disordered" evidence="1">
    <location>
        <begin position="122"/>
        <end position="190"/>
    </location>
</feature>
<comment type="caution">
    <text evidence="3">The sequence shown here is derived from an EMBL/GenBank/DDBJ whole genome shotgun (WGS) entry which is preliminary data.</text>
</comment>
<evidence type="ECO:0000313" key="3">
    <source>
        <dbReference type="EMBL" id="KAF4948050.1"/>
    </source>
</evidence>
<feature type="region of interest" description="Disordered" evidence="1">
    <location>
        <begin position="587"/>
        <end position="665"/>
    </location>
</feature>
<accession>A0A8H4WSA4</accession>
<reference evidence="3" key="2">
    <citation type="submission" date="2020-05" db="EMBL/GenBank/DDBJ databases">
        <authorList>
            <person name="Kim H.-S."/>
            <person name="Proctor R.H."/>
            <person name="Brown D.W."/>
        </authorList>
    </citation>
    <scope>NUCLEOTIDE SEQUENCE</scope>
    <source>
        <strain evidence="3">NRRL 20472</strain>
    </source>
</reference>
<dbReference type="EMBL" id="JABEXW010001071">
    <property type="protein sequence ID" value="KAF4948050.1"/>
    <property type="molecule type" value="Genomic_DNA"/>
</dbReference>
<gene>
    <name evidence="3" type="ORF">FSARC_13843</name>
</gene>
<feature type="compositionally biased region" description="Basic and acidic residues" evidence="1">
    <location>
        <begin position="145"/>
        <end position="156"/>
    </location>
</feature>
<feature type="compositionally biased region" description="Basic residues" evidence="1">
    <location>
        <begin position="599"/>
        <end position="609"/>
    </location>
</feature>
<dbReference type="Gene3D" id="2.60.120.650">
    <property type="entry name" value="Cupin"/>
    <property type="match status" value="1"/>
</dbReference>
<dbReference type="Pfam" id="PF02373">
    <property type="entry name" value="JmjC"/>
    <property type="match status" value="1"/>
</dbReference>
<organism evidence="3 4">
    <name type="scientific">Fusarium sarcochroum</name>
    <dbReference type="NCBI Taxonomy" id="1208366"/>
    <lineage>
        <taxon>Eukaryota</taxon>
        <taxon>Fungi</taxon>
        <taxon>Dikarya</taxon>
        <taxon>Ascomycota</taxon>
        <taxon>Pezizomycotina</taxon>
        <taxon>Sordariomycetes</taxon>
        <taxon>Hypocreomycetidae</taxon>
        <taxon>Hypocreales</taxon>
        <taxon>Nectriaceae</taxon>
        <taxon>Fusarium</taxon>
        <taxon>Fusarium lateritium species complex</taxon>
    </lineage>
</organism>
<dbReference type="InterPro" id="IPR003347">
    <property type="entry name" value="JmjC_dom"/>
</dbReference>
<sequence>MARRSPSISDVNSLHQKVDGLMEKLLIIERSIHSKANSQRQTTGAKRRGKGRNQNEDVASPWVEPLMSLFIELKEYAQLLRSHVHAITSPRIESSLDIESESQELIDEQEIRLVATNENSISNIRHGPEESGFPNQAQTPSRAVPIDERHDREPRTRTSIVVQSEGTQRRNSGEGDGGDPHCNSRATADNIFGHSNDKEVLDEEATLIDGCTKTQVSPAVSQEKEDGIADASLSHKRPKRLGPSFGTCGEVERDGNSSMPLEHETGTGTDTTAANSTDFASAPSVFTLTATEMGEALISNLEKIVNRDDFRNEILVSRPAIDLSMFEAGLDVNTDDCQYVALKYASGPENEGFSYVHVSEHKSHFRWPNFADQVDVPTIEEAQTWLNNVITRPPDHTIPYYCGHAFGVPFQSPLNPGREILDDANLKDIHHPYFHIGGDKSAARFHWEDLSCIDSTGGRHGLRSANLVLAGVKIWILIAIHHTAKFRAFIDTNWPVDPCDYGVSHQNLLISPSRLRNEEIDFSIHIGCPGKLIVTHQCQYHLVVNMGPCIAQSINFKLVGDSLTCSEQVRCPKDGLSGYAEHHGAPIASLSRSLEGRRHTSVRSSPRKKLPSETRQAHLKASTGPETSQSRKRKNVNNRTDWHGSASGHETRRTKQRRVNDVVSPTPKSIEDFQQLAKAFETERLVVRTPALDKAQLPSARVFRFVCAILSRETLQMFSSIVESWNKRNQIFEPASRGQESPIERRATLLQTCVRGSGLMKYLCRHHQLHLIKEVDIHRKGRLRSDSTFKNELLNRTGLTSKNYEYHMAKGKKWRALCAISQGLLPYVPLSSNSFGINIQEVCFDEQELVDIRRLLDNDYARTLFRAGLAFQQAVEASRRVTLAWEGSVIDWGSLDETEVMSYFQIAEDNPAD</sequence>
<feature type="compositionally biased region" description="Basic and acidic residues" evidence="1">
    <location>
        <begin position="250"/>
        <end position="265"/>
    </location>
</feature>
<proteinExistence type="predicted"/>
<protein>
    <recommendedName>
        <fullName evidence="2">JmjC domain-containing protein</fullName>
    </recommendedName>
</protein>
<feature type="compositionally biased region" description="Polar residues" evidence="1">
    <location>
        <begin position="266"/>
        <end position="276"/>
    </location>
</feature>
<dbReference type="SUPFAM" id="SSF51197">
    <property type="entry name" value="Clavaminate synthase-like"/>
    <property type="match status" value="1"/>
</dbReference>
<evidence type="ECO:0000259" key="2">
    <source>
        <dbReference type="Pfam" id="PF02373"/>
    </source>
</evidence>
<dbReference type="OrthoDB" id="5100964at2759"/>
<dbReference type="Proteomes" id="UP000622797">
    <property type="component" value="Unassembled WGS sequence"/>
</dbReference>
<name>A0A8H4WSA4_9HYPO</name>
<keyword evidence="4" id="KW-1185">Reference proteome</keyword>
<dbReference type="AlphaFoldDB" id="A0A8H4WSA4"/>
<feature type="domain" description="JmjC" evidence="2">
    <location>
        <begin position="460"/>
        <end position="556"/>
    </location>
</feature>
<feature type="compositionally biased region" description="Polar residues" evidence="1">
    <location>
        <begin position="157"/>
        <end position="166"/>
    </location>
</feature>
<feature type="region of interest" description="Disordered" evidence="1">
    <location>
        <begin position="216"/>
        <end position="276"/>
    </location>
</feature>
<evidence type="ECO:0000313" key="4">
    <source>
        <dbReference type="Proteomes" id="UP000622797"/>
    </source>
</evidence>
<reference evidence="3" key="1">
    <citation type="journal article" date="2020" name="BMC Genomics">
        <title>Correction to: Identification and distribution of gene clusters required for synthesis of sphingolipid metabolism inhibitors in diverse species of the filamentous fungus Fusarium.</title>
        <authorList>
            <person name="Kim H.S."/>
            <person name="Lohmar J.M."/>
            <person name="Busman M."/>
            <person name="Brown D.W."/>
            <person name="Naumann T.A."/>
            <person name="Divon H.H."/>
            <person name="Lysoe E."/>
            <person name="Uhlig S."/>
            <person name="Proctor R.H."/>
        </authorList>
    </citation>
    <scope>NUCLEOTIDE SEQUENCE</scope>
    <source>
        <strain evidence="3">NRRL 20472</strain>
    </source>
</reference>
<evidence type="ECO:0000256" key="1">
    <source>
        <dbReference type="SAM" id="MobiDB-lite"/>
    </source>
</evidence>